<proteinExistence type="predicted"/>
<protein>
    <submittedName>
        <fullName evidence="1">Uncharacterized protein</fullName>
    </submittedName>
</protein>
<evidence type="ECO:0000313" key="2">
    <source>
        <dbReference type="Proteomes" id="UP000094936"/>
    </source>
</evidence>
<dbReference type="EMBL" id="LYBM01000008">
    <property type="protein sequence ID" value="ODA34355.1"/>
    <property type="molecule type" value="Genomic_DNA"/>
</dbReference>
<gene>
    <name evidence="1" type="ORF">A8L45_06420</name>
</gene>
<comment type="caution">
    <text evidence="1">The sequence shown here is derived from an EMBL/GenBank/DDBJ whole genome shotgun (WGS) entry which is preliminary data.</text>
</comment>
<dbReference type="Proteomes" id="UP000094936">
    <property type="component" value="Unassembled WGS sequence"/>
</dbReference>
<keyword evidence="2" id="KW-1185">Reference proteome</keyword>
<dbReference type="AlphaFoldDB" id="A0A1C3EMB0"/>
<reference evidence="1 2" key="1">
    <citation type="submission" date="2016-05" db="EMBL/GenBank/DDBJ databases">
        <title>Genomic Taxonomy of the Vibrionaceae.</title>
        <authorList>
            <person name="Gomez-Gil B."/>
            <person name="Enciso-Ibarra J."/>
        </authorList>
    </citation>
    <scope>NUCLEOTIDE SEQUENCE [LARGE SCALE GENOMIC DNA]</scope>
    <source>
        <strain evidence="1 2">CAIM 1920</strain>
    </source>
</reference>
<sequence>MNIVPGVKNTPVNFLNDQSLIAQQNRHNAVLQLQTLPNNGASIISGGYGFSAPSFFNNSGLAQTQGRVVYPSMLQPSVTTLPEWGHFHQKPCGQTVQSPTVKPDGDKEPEKGGLFSDIVGDIVDAVNEVVDAPFDIADNVVYRGSKTLFGLVDTPARIALECAKVPASAVEIAGSAVVGFAKGFIQGVDNTNEDFHNQFDRNKK</sequence>
<name>A0A1C3EMB0_9GAMM</name>
<dbReference type="RefSeq" id="WP_068900403.1">
    <property type="nucleotide sequence ID" value="NZ_JBHUIF010000004.1"/>
</dbReference>
<evidence type="ECO:0000313" key="1">
    <source>
        <dbReference type="EMBL" id="ODA34355.1"/>
    </source>
</evidence>
<accession>A0A1C3EMB0</accession>
<organism evidence="1 2">
    <name type="scientific">Veronia pacifica</name>
    <dbReference type="NCBI Taxonomy" id="1080227"/>
    <lineage>
        <taxon>Bacteria</taxon>
        <taxon>Pseudomonadati</taxon>
        <taxon>Pseudomonadota</taxon>
        <taxon>Gammaproteobacteria</taxon>
        <taxon>Vibrionales</taxon>
        <taxon>Vibrionaceae</taxon>
        <taxon>Veronia</taxon>
    </lineage>
</organism>